<feature type="compositionally biased region" description="Polar residues" evidence="2">
    <location>
        <begin position="7"/>
        <end position="18"/>
    </location>
</feature>
<dbReference type="InterPro" id="IPR050452">
    <property type="entry name" value="Metacaspase"/>
</dbReference>
<dbReference type="EMBL" id="CAJMWY010004393">
    <property type="protein sequence ID" value="CAE6530727.1"/>
    <property type="molecule type" value="Genomic_DNA"/>
</dbReference>
<dbReference type="AlphaFoldDB" id="A0A8H3DJA9"/>
<evidence type="ECO:0000256" key="2">
    <source>
        <dbReference type="SAM" id="MobiDB-lite"/>
    </source>
</evidence>
<sequence>MLVPGSKANQSGANSPGSINPEVERGLGAVNIQQGCLGLAVPPLNTIQKLRSAIELGDCLPNKPTWALKGAQRRALLVAIQYEADARLDAHHLPSTPNDILSIYNMLVKRGYEASNIRILSEGFVKNLSSNPTKRNLQLSLEWLVEGAQPGDYRYFHFSGHGVAFENKSGQGKVARVIPESLADRKADDSEVIPLDSSDLNEGGTASDQRGTRISRQKVPLNELKCYNEAMLTLWESPSLEERAYIMRGHIGQNYVKLGY</sequence>
<dbReference type="GO" id="GO:0006508">
    <property type="term" value="P:proteolysis"/>
    <property type="evidence" value="ECO:0007669"/>
    <property type="project" value="InterPro"/>
</dbReference>
<dbReference type="Gene3D" id="3.40.50.12660">
    <property type="match status" value="1"/>
</dbReference>
<comment type="caution">
    <text evidence="4">The sequence shown here is derived from an EMBL/GenBank/DDBJ whole genome shotgun (WGS) entry which is preliminary data.</text>
</comment>
<dbReference type="InterPro" id="IPR011600">
    <property type="entry name" value="Pept_C14_caspase"/>
</dbReference>
<evidence type="ECO:0000259" key="3">
    <source>
        <dbReference type="Pfam" id="PF00656"/>
    </source>
</evidence>
<evidence type="ECO:0000256" key="1">
    <source>
        <dbReference type="ARBA" id="ARBA00009005"/>
    </source>
</evidence>
<reference evidence="4" key="1">
    <citation type="submission" date="2021-01" db="EMBL/GenBank/DDBJ databases">
        <authorList>
            <person name="Kaushik A."/>
        </authorList>
    </citation>
    <scope>NUCLEOTIDE SEQUENCE</scope>
    <source>
        <strain evidence="4">AG4-RS23</strain>
    </source>
</reference>
<dbReference type="PANTHER" id="PTHR48104:SF30">
    <property type="entry name" value="METACASPASE-1"/>
    <property type="match status" value="1"/>
</dbReference>
<feature type="region of interest" description="Disordered" evidence="2">
    <location>
        <begin position="193"/>
        <end position="214"/>
    </location>
</feature>
<dbReference type="Proteomes" id="UP000663861">
    <property type="component" value="Unassembled WGS sequence"/>
</dbReference>
<dbReference type="GO" id="GO:0005737">
    <property type="term" value="C:cytoplasm"/>
    <property type="evidence" value="ECO:0007669"/>
    <property type="project" value="TreeGrafter"/>
</dbReference>
<protein>
    <recommendedName>
        <fullName evidence="3">Peptidase C14 caspase domain-containing protein</fullName>
    </recommendedName>
</protein>
<gene>
    <name evidence="4" type="ORF">RDB_LOCUS174030</name>
</gene>
<evidence type="ECO:0000313" key="4">
    <source>
        <dbReference type="EMBL" id="CAE6530727.1"/>
    </source>
</evidence>
<feature type="compositionally biased region" description="Polar residues" evidence="2">
    <location>
        <begin position="198"/>
        <end position="214"/>
    </location>
</feature>
<dbReference type="Pfam" id="PF00656">
    <property type="entry name" value="Peptidase_C14"/>
    <property type="match status" value="1"/>
</dbReference>
<comment type="similarity">
    <text evidence="1">Belongs to the peptidase C14B family.</text>
</comment>
<feature type="region of interest" description="Disordered" evidence="2">
    <location>
        <begin position="1"/>
        <end position="20"/>
    </location>
</feature>
<evidence type="ECO:0000313" key="5">
    <source>
        <dbReference type="Proteomes" id="UP000663861"/>
    </source>
</evidence>
<name>A0A8H3DJA9_9AGAM</name>
<proteinExistence type="inferred from homology"/>
<accession>A0A8H3DJA9</accession>
<feature type="domain" description="Peptidase C14 caspase" evidence="3">
    <location>
        <begin position="73"/>
        <end position="172"/>
    </location>
</feature>
<dbReference type="PANTHER" id="PTHR48104">
    <property type="entry name" value="METACASPASE-4"/>
    <property type="match status" value="1"/>
</dbReference>
<organism evidence="4 5">
    <name type="scientific">Rhizoctonia solani</name>
    <dbReference type="NCBI Taxonomy" id="456999"/>
    <lineage>
        <taxon>Eukaryota</taxon>
        <taxon>Fungi</taxon>
        <taxon>Dikarya</taxon>
        <taxon>Basidiomycota</taxon>
        <taxon>Agaricomycotina</taxon>
        <taxon>Agaricomycetes</taxon>
        <taxon>Cantharellales</taxon>
        <taxon>Ceratobasidiaceae</taxon>
        <taxon>Rhizoctonia</taxon>
    </lineage>
</organism>
<dbReference type="GO" id="GO:0004197">
    <property type="term" value="F:cysteine-type endopeptidase activity"/>
    <property type="evidence" value="ECO:0007669"/>
    <property type="project" value="InterPro"/>
</dbReference>